<evidence type="ECO:0000313" key="2">
    <source>
        <dbReference type="EMBL" id="WMV37759.1"/>
    </source>
</evidence>
<feature type="compositionally biased region" description="Low complexity" evidence="1">
    <location>
        <begin position="129"/>
        <end position="139"/>
    </location>
</feature>
<feature type="region of interest" description="Disordered" evidence="1">
    <location>
        <begin position="117"/>
        <end position="161"/>
    </location>
</feature>
<dbReference type="EMBL" id="CP133618">
    <property type="protein sequence ID" value="WMV37759.1"/>
    <property type="molecule type" value="Genomic_DNA"/>
</dbReference>
<evidence type="ECO:0000313" key="3">
    <source>
        <dbReference type="Proteomes" id="UP001234989"/>
    </source>
</evidence>
<sequence>MGYSLGVRGDFNTITFSKESVGTGNTSQNISHLPIPTLPLPSCWSSNTSKEKDNTTPQGPSPSNIGWKSRLDRFTKTPGLNHQENTDLFGSTPQRGPTSREIKAPTLAVEQILKGTMSRGLKSSRESNNRLSSSVSGLGKQQMNGFADKEKPDGQSYSFGRAKKVNSGKEGLGLSKRRPWCLQRFRAIQNGVAVRGCPWTGGEEFKGEFLRGVRCWYGEMGYSLGVRRAFNTIIFSEERVGCRPVSRAMEEFLEFINNLLLIDLSLTSSFFTWTRSEDSSSRSRLDGFLVSTSREEMAPNVIQAVSRLQINLRKCEIFSVGEGNYIGLLAQVLNCKVGGLPTTYLVVLLGPSNKDGTMWNPAI</sequence>
<feature type="region of interest" description="Disordered" evidence="1">
    <location>
        <begin position="19"/>
        <end position="103"/>
    </location>
</feature>
<accession>A0AAF0ZH60</accession>
<proteinExistence type="predicted"/>
<name>A0AAF0ZH60_SOLVR</name>
<feature type="compositionally biased region" description="Polar residues" evidence="1">
    <location>
        <begin position="19"/>
        <end position="31"/>
    </location>
</feature>
<organism evidence="2 3">
    <name type="scientific">Solanum verrucosum</name>
    <dbReference type="NCBI Taxonomy" id="315347"/>
    <lineage>
        <taxon>Eukaryota</taxon>
        <taxon>Viridiplantae</taxon>
        <taxon>Streptophyta</taxon>
        <taxon>Embryophyta</taxon>
        <taxon>Tracheophyta</taxon>
        <taxon>Spermatophyta</taxon>
        <taxon>Magnoliopsida</taxon>
        <taxon>eudicotyledons</taxon>
        <taxon>Gunneridae</taxon>
        <taxon>Pentapetalae</taxon>
        <taxon>asterids</taxon>
        <taxon>lamiids</taxon>
        <taxon>Solanales</taxon>
        <taxon>Solanaceae</taxon>
        <taxon>Solanoideae</taxon>
        <taxon>Solaneae</taxon>
        <taxon>Solanum</taxon>
    </lineage>
</organism>
<feature type="compositionally biased region" description="Polar residues" evidence="1">
    <location>
        <begin position="55"/>
        <end position="66"/>
    </location>
</feature>
<dbReference type="AlphaFoldDB" id="A0AAF0ZH60"/>
<protein>
    <submittedName>
        <fullName evidence="2">Uncharacterized protein</fullName>
    </submittedName>
</protein>
<dbReference type="Proteomes" id="UP001234989">
    <property type="component" value="Chromosome 7"/>
</dbReference>
<feature type="compositionally biased region" description="Polar residues" evidence="1">
    <location>
        <begin position="78"/>
        <end position="97"/>
    </location>
</feature>
<keyword evidence="3" id="KW-1185">Reference proteome</keyword>
<gene>
    <name evidence="2" type="ORF">MTR67_031144</name>
</gene>
<evidence type="ECO:0000256" key="1">
    <source>
        <dbReference type="SAM" id="MobiDB-lite"/>
    </source>
</evidence>
<reference evidence="2" key="1">
    <citation type="submission" date="2023-08" db="EMBL/GenBank/DDBJ databases">
        <title>A de novo genome assembly of Solanum verrucosum Schlechtendal, a Mexican diploid species geographically isolated from the other diploid A-genome species in potato relatives.</title>
        <authorList>
            <person name="Hosaka K."/>
        </authorList>
    </citation>
    <scope>NUCLEOTIDE SEQUENCE</scope>
    <source>
        <tissue evidence="2">Young leaves</tissue>
    </source>
</reference>